<evidence type="ECO:0000256" key="1">
    <source>
        <dbReference type="SAM" id="Phobius"/>
    </source>
</evidence>
<proteinExistence type="predicted"/>
<dbReference type="Proteomes" id="UP001324185">
    <property type="component" value="Chromosome"/>
</dbReference>
<name>A0ABZ0X565_9GAMM</name>
<dbReference type="RefSeq" id="WP_018623513.1">
    <property type="nucleotide sequence ID" value="NZ_CP140158.1"/>
</dbReference>
<feature type="transmembrane region" description="Helical" evidence="1">
    <location>
        <begin position="59"/>
        <end position="76"/>
    </location>
</feature>
<dbReference type="EMBL" id="CP140158">
    <property type="protein sequence ID" value="WQG85526.1"/>
    <property type="molecule type" value="Genomic_DNA"/>
</dbReference>
<keyword evidence="1" id="KW-0472">Membrane</keyword>
<gene>
    <name evidence="2" type="ORF">SR900_01275</name>
</gene>
<keyword evidence="1" id="KW-0812">Transmembrane</keyword>
<reference evidence="2 3" key="1">
    <citation type="submission" date="2023-11" db="EMBL/GenBank/DDBJ databases">
        <title>MicrobeMod: A computational toolkit for identifying prokaryotic methylation and restriction-modification with nanopore sequencing.</title>
        <authorList>
            <person name="Crits-Christoph A."/>
            <person name="Kang S.C."/>
            <person name="Lee H."/>
            <person name="Ostrov N."/>
        </authorList>
    </citation>
    <scope>NUCLEOTIDE SEQUENCE [LARGE SCALE GENOMIC DNA]</scope>
    <source>
        <strain evidence="2 3">DSMZ 16071</strain>
    </source>
</reference>
<sequence>MNLLFISLISIAGIMYVWNWLIAYNHIKEGFSKVPFLTLYWLFKPEILDEVGNSKRKNAIYVVGITLLMLIVWVGTI</sequence>
<evidence type="ECO:0000313" key="2">
    <source>
        <dbReference type="EMBL" id="WQG85526.1"/>
    </source>
</evidence>
<keyword evidence="1" id="KW-1133">Transmembrane helix</keyword>
<accession>A0ABZ0X565</accession>
<organism evidence="2 3">
    <name type="scientific">Kangiella aquimarina</name>
    <dbReference type="NCBI Taxonomy" id="261965"/>
    <lineage>
        <taxon>Bacteria</taxon>
        <taxon>Pseudomonadati</taxon>
        <taxon>Pseudomonadota</taxon>
        <taxon>Gammaproteobacteria</taxon>
        <taxon>Kangiellales</taxon>
        <taxon>Kangiellaceae</taxon>
        <taxon>Kangiella</taxon>
    </lineage>
</organism>
<feature type="transmembrane region" description="Helical" evidence="1">
    <location>
        <begin position="6"/>
        <end position="24"/>
    </location>
</feature>
<keyword evidence="3" id="KW-1185">Reference proteome</keyword>
<evidence type="ECO:0000313" key="3">
    <source>
        <dbReference type="Proteomes" id="UP001324185"/>
    </source>
</evidence>
<protein>
    <submittedName>
        <fullName evidence="2">Uncharacterized protein</fullName>
    </submittedName>
</protein>